<gene>
    <name evidence="1" type="ORF">EGR_11026</name>
</gene>
<evidence type="ECO:0000313" key="1">
    <source>
        <dbReference type="EMBL" id="EUB54114.1"/>
    </source>
</evidence>
<name>W6UKU2_ECHGR</name>
<comment type="caution">
    <text evidence="1">The sequence shown here is derived from an EMBL/GenBank/DDBJ whole genome shotgun (WGS) entry which is preliminary data.</text>
</comment>
<dbReference type="KEGG" id="egl:EGR_11026"/>
<reference evidence="1 2" key="1">
    <citation type="journal article" date="2013" name="Nat. Genet.">
        <title>The genome of the hydatid tapeworm Echinococcus granulosus.</title>
        <authorList>
            <person name="Zheng H."/>
            <person name="Zhang W."/>
            <person name="Zhang L."/>
            <person name="Zhang Z."/>
            <person name="Li J."/>
            <person name="Lu G."/>
            <person name="Zhu Y."/>
            <person name="Wang Y."/>
            <person name="Huang Y."/>
            <person name="Liu J."/>
            <person name="Kang H."/>
            <person name="Chen J."/>
            <person name="Wang L."/>
            <person name="Chen A."/>
            <person name="Yu S."/>
            <person name="Gao Z."/>
            <person name="Jin L."/>
            <person name="Gu W."/>
            <person name="Wang Z."/>
            <person name="Zhao L."/>
            <person name="Shi B."/>
            <person name="Wen H."/>
            <person name="Lin R."/>
            <person name="Jones M.K."/>
            <person name="Brejova B."/>
            <person name="Vinar T."/>
            <person name="Zhao G."/>
            <person name="McManus D.P."/>
            <person name="Chen Z."/>
            <person name="Zhou Y."/>
            <person name="Wang S."/>
        </authorList>
    </citation>
    <scope>NUCLEOTIDE SEQUENCE [LARGE SCALE GENOMIC DNA]</scope>
</reference>
<dbReference type="CTD" id="36346741"/>
<proteinExistence type="predicted"/>
<dbReference type="EMBL" id="APAU02000334">
    <property type="protein sequence ID" value="EUB54114.1"/>
    <property type="molecule type" value="Genomic_DNA"/>
</dbReference>
<organism evidence="1 2">
    <name type="scientific">Echinococcus granulosus</name>
    <name type="common">Hydatid tapeworm</name>
    <dbReference type="NCBI Taxonomy" id="6210"/>
    <lineage>
        <taxon>Eukaryota</taxon>
        <taxon>Metazoa</taxon>
        <taxon>Spiralia</taxon>
        <taxon>Lophotrochozoa</taxon>
        <taxon>Platyhelminthes</taxon>
        <taxon>Cestoda</taxon>
        <taxon>Eucestoda</taxon>
        <taxon>Cyclophyllidea</taxon>
        <taxon>Taeniidae</taxon>
        <taxon>Echinococcus</taxon>
        <taxon>Echinococcus granulosus group</taxon>
    </lineage>
</organism>
<evidence type="ECO:0000313" key="2">
    <source>
        <dbReference type="Proteomes" id="UP000019149"/>
    </source>
</evidence>
<dbReference type="GeneID" id="36346741"/>
<keyword evidence="2" id="KW-1185">Reference proteome</keyword>
<dbReference type="RefSeq" id="XP_024345310.1">
    <property type="nucleotide sequence ID" value="XM_024500275.1"/>
</dbReference>
<sequence>MNEWGYAIVKEDENIKVESTFARGETFTSQILRLYGWEEWVSISCLCIVLDILPHQHNPTSRHFQCNSCIQSSGANLKPGQWKMKQHYTSHLTEIFCPFIKKFNEDELSCEMNDFIRLLTFLYLQLIHLSMHQSTVMESVKAPH</sequence>
<dbReference type="AlphaFoldDB" id="W6UKU2"/>
<protein>
    <submittedName>
        <fullName evidence="1">Uncharacterized protein</fullName>
    </submittedName>
</protein>
<accession>W6UKU2</accession>
<dbReference type="Proteomes" id="UP000019149">
    <property type="component" value="Unassembled WGS sequence"/>
</dbReference>